<feature type="domain" description="AAA+ ATPase" evidence="3">
    <location>
        <begin position="257"/>
        <end position="441"/>
    </location>
</feature>
<dbReference type="Gene3D" id="3.30.230.10">
    <property type="match status" value="1"/>
</dbReference>
<dbReference type="InterPro" id="IPR020568">
    <property type="entry name" value="Ribosomal_Su5_D2-typ_SF"/>
</dbReference>
<dbReference type="Pfam" id="PF13541">
    <property type="entry name" value="ChlI"/>
    <property type="match status" value="1"/>
</dbReference>
<reference evidence="4" key="1">
    <citation type="submission" date="2022-03" db="EMBL/GenBank/DDBJ databases">
        <title>Brevibacterium spongiae sp. nov., isolated from marine sponge.</title>
        <authorList>
            <person name="Li Z."/>
            <person name="Zhang M."/>
        </authorList>
    </citation>
    <scope>NUCLEOTIDE SEQUENCE</scope>
    <source>
        <strain evidence="4">WHS-Z9</strain>
    </source>
</reference>
<dbReference type="Proteomes" id="UP001064879">
    <property type="component" value="Chromosome"/>
</dbReference>
<organism evidence="4 5">
    <name type="scientific">Brevibacterium spongiae</name>
    <dbReference type="NCBI Taxonomy" id="2909672"/>
    <lineage>
        <taxon>Bacteria</taxon>
        <taxon>Bacillati</taxon>
        <taxon>Actinomycetota</taxon>
        <taxon>Actinomycetes</taxon>
        <taxon>Micrococcales</taxon>
        <taxon>Brevibacteriaceae</taxon>
        <taxon>Brevibacterium</taxon>
    </lineage>
</organism>
<dbReference type="InterPro" id="IPR045006">
    <property type="entry name" value="CHLI-like"/>
</dbReference>
<dbReference type="SMART" id="SM00382">
    <property type="entry name" value="AAA"/>
    <property type="match status" value="1"/>
</dbReference>
<dbReference type="InterPro" id="IPR003593">
    <property type="entry name" value="AAA+_ATPase"/>
</dbReference>
<dbReference type="InterPro" id="IPR000523">
    <property type="entry name" value="Mg_chelatse_chII-like_cat_dom"/>
</dbReference>
<feature type="region of interest" description="Disordered" evidence="2">
    <location>
        <begin position="1"/>
        <end position="21"/>
    </location>
</feature>
<gene>
    <name evidence="4" type="ORF">L1F31_12130</name>
</gene>
<dbReference type="NCBIfam" id="TIGR00368">
    <property type="entry name" value="YifB family Mg chelatase-like AAA ATPase"/>
    <property type="match status" value="1"/>
</dbReference>
<proteinExistence type="inferred from homology"/>
<dbReference type="Pfam" id="PF13335">
    <property type="entry name" value="Mg_chelatase_C"/>
    <property type="match status" value="1"/>
</dbReference>
<dbReference type="InterPro" id="IPR004482">
    <property type="entry name" value="Mg_chelat-rel"/>
</dbReference>
<protein>
    <submittedName>
        <fullName evidence="4">YifB family Mg chelatase-like AAA ATPase</fullName>
    </submittedName>
</protein>
<dbReference type="RefSeq" id="WP_265417545.1">
    <property type="nucleotide sequence ID" value="NZ_CP093443.1"/>
</dbReference>
<sequence length="551" mass="57684">MSDEAAAAAPEESDCAGSGDSVSDYVGPELGLSESAGAETASHVIGRASAVALWGLSGKVVSIEAGVSAGLPGIDIVGLPDVSVSESRKRLRSALAYLGTPVASQHLTINLTPGTVPKVGTGFDLGIAVAVLKALGKISSEDTGDVIHCGEIGLDGRIRPVTGVLPCLHSGVQAGFERFVVPVGNAAEAGLVGRARVLSVASLADVVNAYGGSMAVPPLPPVLDMDRPVSIAPDLHDLAEVQGQAEGRFGLEVAAAGGHNLLMRGTPGAGKTLLAQCLPGILPPLDDDEAVEVATVRSLRGELDGSDGLDHRPPFEAPHHRSTVSALIGGRRPGTVGVLSRAHRGVLFMDEAPEFSRDVLEALRQPMESRRVHIHRAWGSMVLPAAFQLIMAANPCPCGVGMVGSGADCRCTPMDKRRYRNRLSGPLLDRVDLQLELFPVSPADLRLGGGQETSRTVAARVGEARRRQAERFADCTWRLNAEAPGPWLREHFALTPTALSDLDRALDTGRITMRGYDRVLRVATTLADLAGKSAPDPDTLRTALALRTQES</sequence>
<evidence type="ECO:0000256" key="2">
    <source>
        <dbReference type="SAM" id="MobiDB-lite"/>
    </source>
</evidence>
<evidence type="ECO:0000313" key="5">
    <source>
        <dbReference type="Proteomes" id="UP001064879"/>
    </source>
</evidence>
<dbReference type="PANTHER" id="PTHR32039:SF7">
    <property type="entry name" value="COMPETENCE PROTEIN COMM"/>
    <property type="match status" value="1"/>
</dbReference>
<dbReference type="InterPro" id="IPR014721">
    <property type="entry name" value="Ribsml_uS5_D2-typ_fold_subgr"/>
</dbReference>
<dbReference type="InterPro" id="IPR025158">
    <property type="entry name" value="Mg_chelat-rel_C"/>
</dbReference>
<evidence type="ECO:0000256" key="1">
    <source>
        <dbReference type="ARBA" id="ARBA00006354"/>
    </source>
</evidence>
<dbReference type="SUPFAM" id="SSF54211">
    <property type="entry name" value="Ribosomal protein S5 domain 2-like"/>
    <property type="match status" value="1"/>
</dbReference>
<comment type="similarity">
    <text evidence="1">Belongs to the Mg-chelatase subunits D/I family. ComM subfamily.</text>
</comment>
<dbReference type="PANTHER" id="PTHR32039">
    <property type="entry name" value="MAGNESIUM-CHELATASE SUBUNIT CHLI"/>
    <property type="match status" value="1"/>
</dbReference>
<dbReference type="EMBL" id="CP093443">
    <property type="protein sequence ID" value="UVI34871.1"/>
    <property type="molecule type" value="Genomic_DNA"/>
</dbReference>
<evidence type="ECO:0000313" key="4">
    <source>
        <dbReference type="EMBL" id="UVI34871.1"/>
    </source>
</evidence>
<dbReference type="InterPro" id="IPR027417">
    <property type="entry name" value="P-loop_NTPase"/>
</dbReference>
<evidence type="ECO:0000259" key="3">
    <source>
        <dbReference type="SMART" id="SM00382"/>
    </source>
</evidence>
<accession>A0ABY5SLN2</accession>
<dbReference type="SUPFAM" id="SSF52540">
    <property type="entry name" value="P-loop containing nucleoside triphosphate hydrolases"/>
    <property type="match status" value="1"/>
</dbReference>
<dbReference type="Pfam" id="PF01078">
    <property type="entry name" value="Mg_chelatase"/>
    <property type="match status" value="1"/>
</dbReference>
<name>A0ABY5SLN2_9MICO</name>
<keyword evidence="5" id="KW-1185">Reference proteome</keyword>
<dbReference type="Gene3D" id="3.40.50.300">
    <property type="entry name" value="P-loop containing nucleotide triphosphate hydrolases"/>
    <property type="match status" value="1"/>
</dbReference>